<gene>
    <name evidence="2" type="ORF">D0861_06063</name>
</gene>
<dbReference type="OrthoDB" id="1733656at2759"/>
<keyword evidence="1" id="KW-0732">Signal</keyword>
<feature type="chain" id="PRO_5017999708" evidence="1">
    <location>
        <begin position="17"/>
        <end position="281"/>
    </location>
</feature>
<comment type="caution">
    <text evidence="2">The sequence shown here is derived from an EMBL/GenBank/DDBJ whole genome shotgun (WGS) entry which is preliminary data.</text>
</comment>
<sequence>MRASPLLLTLPAIAAAQQQIPFLDNVKSWFNQATASISSAVPSPPSPSDIPDPIASGAAAIADLKLQPLTLENHKEILKPGAATASPGIEEWMVYVTGGNKTCMGRCQRADKAFNESIPLLAASTSTPNLAMVNCEAQGVLCHAWALAPPQVLQLLLPQPLPDQNTPATTMRAKNLNRTTVTATEIASLHLQEKWNDVPVYEGYWHPFDGPLAQFGVNIPIGYVIYYFSKVPSWAFMIGISFFSRTFISQEPKNAASSSSGWRSGGGTEAVMVVMSMRNWM</sequence>
<evidence type="ECO:0000256" key="1">
    <source>
        <dbReference type="SAM" id="SignalP"/>
    </source>
</evidence>
<dbReference type="EMBL" id="QWIR01000116">
    <property type="protein sequence ID" value="RMY86175.1"/>
    <property type="molecule type" value="Genomic_DNA"/>
</dbReference>
<dbReference type="AlphaFoldDB" id="A0A3M7FBF1"/>
<dbReference type="VEuPathDB" id="FungiDB:BTJ68_03756"/>
<reference evidence="2 3" key="1">
    <citation type="journal article" date="2018" name="BMC Genomics">
        <title>Genomic evidence for intraspecific hybridization in a clonal and extremely halotolerant yeast.</title>
        <authorList>
            <person name="Gostincar C."/>
            <person name="Stajich J.E."/>
            <person name="Zupancic J."/>
            <person name="Zalar P."/>
            <person name="Gunde-Cimerman N."/>
        </authorList>
    </citation>
    <scope>NUCLEOTIDE SEQUENCE [LARGE SCALE GENOMIC DNA]</scope>
    <source>
        <strain evidence="2 3">EXF-2788</strain>
    </source>
</reference>
<evidence type="ECO:0000313" key="2">
    <source>
        <dbReference type="EMBL" id="RMY86175.1"/>
    </source>
</evidence>
<dbReference type="Proteomes" id="UP000268823">
    <property type="component" value="Unassembled WGS sequence"/>
</dbReference>
<accession>A0A3M7FBF1</accession>
<name>A0A3M7FBF1_HORWE</name>
<evidence type="ECO:0000313" key="3">
    <source>
        <dbReference type="Proteomes" id="UP000268823"/>
    </source>
</evidence>
<proteinExistence type="predicted"/>
<feature type="signal peptide" evidence="1">
    <location>
        <begin position="1"/>
        <end position="16"/>
    </location>
</feature>
<organism evidence="2 3">
    <name type="scientific">Hortaea werneckii</name>
    <name type="common">Black yeast</name>
    <name type="synonym">Cladosporium werneckii</name>
    <dbReference type="NCBI Taxonomy" id="91943"/>
    <lineage>
        <taxon>Eukaryota</taxon>
        <taxon>Fungi</taxon>
        <taxon>Dikarya</taxon>
        <taxon>Ascomycota</taxon>
        <taxon>Pezizomycotina</taxon>
        <taxon>Dothideomycetes</taxon>
        <taxon>Dothideomycetidae</taxon>
        <taxon>Mycosphaerellales</taxon>
        <taxon>Teratosphaeriaceae</taxon>
        <taxon>Hortaea</taxon>
    </lineage>
</organism>
<protein>
    <submittedName>
        <fullName evidence="2">Uncharacterized protein</fullName>
    </submittedName>
</protein>